<sequence length="42" mass="5058">MQQELHQTCLCSNASQFCKKIFSKPFKTKMEFRCMLDLTRKQ</sequence>
<protein>
    <submittedName>
        <fullName evidence="1">Uncharacterized protein</fullName>
    </submittedName>
</protein>
<name>A0A0A9FGJ8_ARUDO</name>
<dbReference type="AlphaFoldDB" id="A0A0A9FGJ8"/>
<reference evidence="1" key="2">
    <citation type="journal article" date="2015" name="Data Brief">
        <title>Shoot transcriptome of the giant reed, Arundo donax.</title>
        <authorList>
            <person name="Barrero R.A."/>
            <person name="Guerrero F.D."/>
            <person name="Moolhuijzen P."/>
            <person name="Goolsby J.A."/>
            <person name="Tidwell J."/>
            <person name="Bellgard S.E."/>
            <person name="Bellgard M.I."/>
        </authorList>
    </citation>
    <scope>NUCLEOTIDE SEQUENCE</scope>
    <source>
        <tissue evidence="1">Shoot tissue taken approximately 20 cm above the soil surface</tissue>
    </source>
</reference>
<organism evidence="1">
    <name type="scientific">Arundo donax</name>
    <name type="common">Giant reed</name>
    <name type="synonym">Donax arundinaceus</name>
    <dbReference type="NCBI Taxonomy" id="35708"/>
    <lineage>
        <taxon>Eukaryota</taxon>
        <taxon>Viridiplantae</taxon>
        <taxon>Streptophyta</taxon>
        <taxon>Embryophyta</taxon>
        <taxon>Tracheophyta</taxon>
        <taxon>Spermatophyta</taxon>
        <taxon>Magnoliopsida</taxon>
        <taxon>Liliopsida</taxon>
        <taxon>Poales</taxon>
        <taxon>Poaceae</taxon>
        <taxon>PACMAD clade</taxon>
        <taxon>Arundinoideae</taxon>
        <taxon>Arundineae</taxon>
        <taxon>Arundo</taxon>
    </lineage>
</organism>
<proteinExistence type="predicted"/>
<reference evidence="1" key="1">
    <citation type="submission" date="2014-09" db="EMBL/GenBank/DDBJ databases">
        <authorList>
            <person name="Magalhaes I.L.F."/>
            <person name="Oliveira U."/>
            <person name="Santos F.R."/>
            <person name="Vidigal T.H.D.A."/>
            <person name="Brescovit A.D."/>
            <person name="Santos A.J."/>
        </authorList>
    </citation>
    <scope>NUCLEOTIDE SEQUENCE</scope>
    <source>
        <tissue evidence="1">Shoot tissue taken approximately 20 cm above the soil surface</tissue>
    </source>
</reference>
<dbReference type="EMBL" id="GBRH01188650">
    <property type="protein sequence ID" value="JAE09246.1"/>
    <property type="molecule type" value="Transcribed_RNA"/>
</dbReference>
<evidence type="ECO:0000313" key="1">
    <source>
        <dbReference type="EMBL" id="JAE09246.1"/>
    </source>
</evidence>
<accession>A0A0A9FGJ8</accession>